<keyword evidence="2" id="KW-0812">Transmembrane</keyword>
<feature type="transmembrane region" description="Helical" evidence="2">
    <location>
        <begin position="6"/>
        <end position="26"/>
    </location>
</feature>
<gene>
    <name evidence="4" type="ORF">SPI_07643</name>
</gene>
<feature type="compositionally biased region" description="Basic and acidic residues" evidence="1">
    <location>
        <begin position="67"/>
        <end position="82"/>
    </location>
</feature>
<feature type="region of interest" description="Disordered" evidence="1">
    <location>
        <begin position="42"/>
        <end position="82"/>
    </location>
</feature>
<keyword evidence="2" id="KW-0472">Membrane</keyword>
<evidence type="ECO:0000256" key="1">
    <source>
        <dbReference type="SAM" id="MobiDB-lite"/>
    </source>
</evidence>
<dbReference type="OrthoDB" id="3824970at2759"/>
<dbReference type="GO" id="GO:0043130">
    <property type="term" value="F:ubiquitin binding"/>
    <property type="evidence" value="ECO:0007669"/>
    <property type="project" value="InterPro"/>
</dbReference>
<feature type="compositionally biased region" description="Low complexity" evidence="1">
    <location>
        <begin position="205"/>
        <end position="215"/>
    </location>
</feature>
<dbReference type="STRING" id="1081102.A0A167PGN6"/>
<dbReference type="PROSITE" id="PS51140">
    <property type="entry name" value="CUE"/>
    <property type="match status" value="1"/>
</dbReference>
<protein>
    <submittedName>
        <fullName evidence="4">Pentatricopeptide repeat protein</fullName>
    </submittedName>
</protein>
<feature type="compositionally biased region" description="Low complexity" evidence="1">
    <location>
        <begin position="54"/>
        <end position="66"/>
    </location>
</feature>
<feature type="region of interest" description="Disordered" evidence="1">
    <location>
        <begin position="192"/>
        <end position="235"/>
    </location>
</feature>
<proteinExistence type="predicted"/>
<evidence type="ECO:0000259" key="3">
    <source>
        <dbReference type="PROSITE" id="PS51140"/>
    </source>
</evidence>
<accession>A0A167PGN6</accession>
<name>A0A167PGN6_9HYPO</name>
<organism evidence="4 5">
    <name type="scientific">Niveomyces insectorum RCEF 264</name>
    <dbReference type="NCBI Taxonomy" id="1081102"/>
    <lineage>
        <taxon>Eukaryota</taxon>
        <taxon>Fungi</taxon>
        <taxon>Dikarya</taxon>
        <taxon>Ascomycota</taxon>
        <taxon>Pezizomycotina</taxon>
        <taxon>Sordariomycetes</taxon>
        <taxon>Hypocreomycetidae</taxon>
        <taxon>Hypocreales</taxon>
        <taxon>Cordycipitaceae</taxon>
        <taxon>Niveomyces</taxon>
    </lineage>
</organism>
<evidence type="ECO:0000313" key="5">
    <source>
        <dbReference type="Proteomes" id="UP000076874"/>
    </source>
</evidence>
<feature type="domain" description="CUE" evidence="3">
    <location>
        <begin position="80"/>
        <end position="123"/>
    </location>
</feature>
<dbReference type="AlphaFoldDB" id="A0A167PGN6"/>
<dbReference type="EMBL" id="AZHD01000016">
    <property type="protein sequence ID" value="OAA56636.1"/>
    <property type="molecule type" value="Genomic_DNA"/>
</dbReference>
<evidence type="ECO:0000256" key="2">
    <source>
        <dbReference type="SAM" id="Phobius"/>
    </source>
</evidence>
<sequence length="267" mass="28118">MANDEINVPSLVLILVVSGFLIRHFFFRGPASAGSAAESGAAAATGGARGGVSGRQQQQQQQQQHGPSREQRRAEALDRRTETAVDHIQQIFPYADRRDVWWDLRRNGINVAATTERILAGRLETPPNSFQPPAPPVRTPSGSAAGAANNAAGASSAAAASSSSSSAAGKATPPSLIQRYRLEDRLHSDSAATVGSWDKPADGNPTAPSSSSSSPAPSPAPGTKPKGWSTNRDERQALLKKRRDEMILEARRKMEAKIAAEKAPAGA</sequence>
<dbReference type="Gene3D" id="1.10.8.10">
    <property type="entry name" value="DNA helicase RuvA subunit, C-terminal domain"/>
    <property type="match status" value="1"/>
</dbReference>
<keyword evidence="2" id="KW-1133">Transmembrane helix</keyword>
<feature type="region of interest" description="Disordered" evidence="1">
    <location>
        <begin position="122"/>
        <end position="149"/>
    </location>
</feature>
<reference evidence="4 5" key="1">
    <citation type="journal article" date="2016" name="Genome Biol. Evol.">
        <title>Divergent and convergent evolution of fungal pathogenicity.</title>
        <authorList>
            <person name="Shang Y."/>
            <person name="Xiao G."/>
            <person name="Zheng P."/>
            <person name="Cen K."/>
            <person name="Zhan S."/>
            <person name="Wang C."/>
        </authorList>
    </citation>
    <scope>NUCLEOTIDE SEQUENCE [LARGE SCALE GENOMIC DNA]</scope>
    <source>
        <strain evidence="4 5">RCEF 264</strain>
    </source>
</reference>
<keyword evidence="5" id="KW-1185">Reference proteome</keyword>
<dbReference type="InterPro" id="IPR003892">
    <property type="entry name" value="CUE"/>
</dbReference>
<dbReference type="Proteomes" id="UP000076874">
    <property type="component" value="Unassembled WGS sequence"/>
</dbReference>
<comment type="caution">
    <text evidence="4">The sequence shown here is derived from an EMBL/GenBank/DDBJ whole genome shotgun (WGS) entry which is preliminary data.</text>
</comment>
<evidence type="ECO:0000313" key="4">
    <source>
        <dbReference type="EMBL" id="OAA56636.1"/>
    </source>
</evidence>
<feature type="compositionally biased region" description="Pro residues" evidence="1">
    <location>
        <begin position="129"/>
        <end position="138"/>
    </location>
</feature>